<evidence type="ECO:0000313" key="1">
    <source>
        <dbReference type="EMBL" id="OWT59103.1"/>
    </source>
</evidence>
<dbReference type="Proteomes" id="UP000214603">
    <property type="component" value="Unassembled WGS sequence"/>
</dbReference>
<comment type="caution">
    <text evidence="1">The sequence shown here is derived from an EMBL/GenBank/DDBJ whole genome shotgun (WGS) entry which is preliminary data.</text>
</comment>
<organism evidence="1 2">
    <name type="scientific">Candidimonas nitroreducens</name>
    <dbReference type="NCBI Taxonomy" id="683354"/>
    <lineage>
        <taxon>Bacteria</taxon>
        <taxon>Pseudomonadati</taxon>
        <taxon>Pseudomonadota</taxon>
        <taxon>Betaproteobacteria</taxon>
        <taxon>Burkholderiales</taxon>
        <taxon>Alcaligenaceae</taxon>
        <taxon>Candidimonas</taxon>
    </lineage>
</organism>
<dbReference type="RefSeq" id="WP_088603834.1">
    <property type="nucleotide sequence ID" value="NZ_NJIH01000007.1"/>
</dbReference>
<dbReference type="AlphaFoldDB" id="A0A225MFU7"/>
<proteinExistence type="predicted"/>
<dbReference type="PANTHER" id="PTHR35566:SF1">
    <property type="entry name" value="TYPE VI SECRETION SYSTEM BASEPLATE COMPONENT TSSK1"/>
    <property type="match status" value="1"/>
</dbReference>
<dbReference type="OrthoDB" id="9775333at2"/>
<dbReference type="EMBL" id="NJIH01000007">
    <property type="protein sequence ID" value="OWT59103.1"/>
    <property type="molecule type" value="Genomic_DNA"/>
</dbReference>
<gene>
    <name evidence="1" type="ORF">CEY11_13015</name>
</gene>
<sequence length="464" mass="52276">MSKQHNQPLFWHQGLFLQPHHFQYHDAWIAQTQARLLHLTSPWAWGLGALKIDEGALAARQLVVEEVAMRWRDGTLTEFPGNALIESLHFELADFASGARTVYLGLRRMEAEQANVQTYESLDNAQQAEVRLVVPADPEIVPDRYTAGPEGRITLMTYVLRLFWDNELENLGSYELIPLARLEQDGDVIRLSPHFMPPCLNIAASSALQQMLHELRDDLIGRARQLEIFKQPMHNRAGDEGQLGPMLALSMLNRYGPAIDCMLDTPQIHPRALYDLLRQFAGELSTFSEYCNLLGETRDGQQLILPYRHRDAGPVFKGLIDVVRRLLNEVTVGPEMLVHFEQDAASPDMFRADMAADFFGSRHRYYLMARSAADPVELADKLGVDAKLGVPDQMEMLITRSLPGIELLPLKTLPLGLPRRSGAVYFRLESLSEAWDAVVRAGSLALFLPDAPNELRLELIVIKG</sequence>
<evidence type="ECO:0000313" key="2">
    <source>
        <dbReference type="Proteomes" id="UP000214603"/>
    </source>
</evidence>
<dbReference type="NCBIfam" id="TIGR03353">
    <property type="entry name" value="VI_chp_4"/>
    <property type="match status" value="1"/>
</dbReference>
<name>A0A225MFU7_9BURK</name>
<dbReference type="Pfam" id="PF05936">
    <property type="entry name" value="T6SS_VasE"/>
    <property type="match status" value="1"/>
</dbReference>
<keyword evidence="2" id="KW-1185">Reference proteome</keyword>
<protein>
    <submittedName>
        <fullName evidence="1">Type VI secretion system-associated protein</fullName>
    </submittedName>
</protein>
<dbReference type="PANTHER" id="PTHR35566">
    <property type="entry name" value="BLR3599 PROTEIN"/>
    <property type="match status" value="1"/>
</dbReference>
<reference evidence="2" key="1">
    <citation type="submission" date="2017-06" db="EMBL/GenBank/DDBJ databases">
        <title>Herbaspirillum phytohormonus sp. nov., isolated from the root nodule of Robinia pseudoacacia in lead-zinc mine.</title>
        <authorList>
            <person name="Fan M."/>
            <person name="Lin Y."/>
        </authorList>
    </citation>
    <scope>NUCLEOTIDE SEQUENCE [LARGE SCALE GENOMIC DNA]</scope>
    <source>
        <strain evidence="2">SC-089</strain>
    </source>
</reference>
<accession>A0A225MFU7</accession>
<dbReference type="InterPro" id="IPR010263">
    <property type="entry name" value="T6SS_TssK"/>
</dbReference>